<sequence length="25" mass="2796">MSGVSFLLMVRRVTLNFKAGVQIQT</sequence>
<dbReference type="AlphaFoldDB" id="A0A0E9V879"/>
<dbReference type="EMBL" id="GBXM01034278">
    <property type="protein sequence ID" value="JAH74299.1"/>
    <property type="molecule type" value="Transcribed_RNA"/>
</dbReference>
<accession>A0A0E9V879</accession>
<organism evidence="1">
    <name type="scientific">Anguilla anguilla</name>
    <name type="common">European freshwater eel</name>
    <name type="synonym">Muraena anguilla</name>
    <dbReference type="NCBI Taxonomy" id="7936"/>
    <lineage>
        <taxon>Eukaryota</taxon>
        <taxon>Metazoa</taxon>
        <taxon>Chordata</taxon>
        <taxon>Craniata</taxon>
        <taxon>Vertebrata</taxon>
        <taxon>Euteleostomi</taxon>
        <taxon>Actinopterygii</taxon>
        <taxon>Neopterygii</taxon>
        <taxon>Teleostei</taxon>
        <taxon>Anguilliformes</taxon>
        <taxon>Anguillidae</taxon>
        <taxon>Anguilla</taxon>
    </lineage>
</organism>
<reference evidence="1" key="2">
    <citation type="journal article" date="2015" name="Fish Shellfish Immunol.">
        <title>Early steps in the European eel (Anguilla anguilla)-Vibrio vulnificus interaction in the gills: Role of the RtxA13 toxin.</title>
        <authorList>
            <person name="Callol A."/>
            <person name="Pajuelo D."/>
            <person name="Ebbesson L."/>
            <person name="Teles M."/>
            <person name="MacKenzie S."/>
            <person name="Amaro C."/>
        </authorList>
    </citation>
    <scope>NUCLEOTIDE SEQUENCE</scope>
</reference>
<evidence type="ECO:0000313" key="1">
    <source>
        <dbReference type="EMBL" id="JAH74299.1"/>
    </source>
</evidence>
<protein>
    <submittedName>
        <fullName evidence="1">Uncharacterized protein</fullName>
    </submittedName>
</protein>
<proteinExistence type="predicted"/>
<reference evidence="1" key="1">
    <citation type="submission" date="2014-11" db="EMBL/GenBank/DDBJ databases">
        <authorList>
            <person name="Amaro Gonzalez C."/>
        </authorList>
    </citation>
    <scope>NUCLEOTIDE SEQUENCE</scope>
</reference>
<name>A0A0E9V879_ANGAN</name>